<accession>A0A8J3N9I3</accession>
<gene>
    <name evidence="1" type="ORF">KSF_108710</name>
</gene>
<evidence type="ECO:0000313" key="1">
    <source>
        <dbReference type="EMBL" id="GHP00824.1"/>
    </source>
</evidence>
<name>A0A8J3N9I3_9CHLR</name>
<protein>
    <submittedName>
        <fullName evidence="1">Uncharacterized protein</fullName>
    </submittedName>
</protein>
<evidence type="ECO:0000313" key="2">
    <source>
        <dbReference type="Proteomes" id="UP000597444"/>
    </source>
</evidence>
<comment type="caution">
    <text evidence="1">The sequence shown here is derived from an EMBL/GenBank/DDBJ whole genome shotgun (WGS) entry which is preliminary data.</text>
</comment>
<keyword evidence="2" id="KW-1185">Reference proteome</keyword>
<organism evidence="1 2">
    <name type="scientific">Reticulibacter mediterranei</name>
    <dbReference type="NCBI Taxonomy" id="2778369"/>
    <lineage>
        <taxon>Bacteria</taxon>
        <taxon>Bacillati</taxon>
        <taxon>Chloroflexota</taxon>
        <taxon>Ktedonobacteria</taxon>
        <taxon>Ktedonobacterales</taxon>
        <taxon>Reticulibacteraceae</taxon>
        <taxon>Reticulibacter</taxon>
    </lineage>
</organism>
<proteinExistence type="predicted"/>
<dbReference type="Proteomes" id="UP000597444">
    <property type="component" value="Unassembled WGS sequence"/>
</dbReference>
<dbReference type="AlphaFoldDB" id="A0A8J3N9I3"/>
<reference evidence="1" key="1">
    <citation type="submission" date="2020-10" db="EMBL/GenBank/DDBJ databases">
        <title>Taxonomic study of unclassified bacteria belonging to the class Ktedonobacteria.</title>
        <authorList>
            <person name="Yabe S."/>
            <person name="Wang C.M."/>
            <person name="Zheng Y."/>
            <person name="Sakai Y."/>
            <person name="Cavaletti L."/>
            <person name="Monciardini P."/>
            <person name="Donadio S."/>
        </authorList>
    </citation>
    <scope>NUCLEOTIDE SEQUENCE</scope>
    <source>
        <strain evidence="1">ID150040</strain>
    </source>
</reference>
<sequence>MRYYLELWIAAPKPTPDLLLDTELPGDPPLQQRNATVRALLFDLMKQYRLPSVAKVIVKYYSSEDHTCVGGKVLEHVMLPSRKDLTEMS</sequence>
<dbReference type="EMBL" id="BNJK01000003">
    <property type="protein sequence ID" value="GHP00824.1"/>
    <property type="molecule type" value="Genomic_DNA"/>
</dbReference>